<dbReference type="InterPro" id="IPR036942">
    <property type="entry name" value="Beta-barrel_TonB_sf"/>
</dbReference>
<dbReference type="Gene3D" id="2.40.170.20">
    <property type="entry name" value="TonB-dependent receptor, beta-barrel domain"/>
    <property type="match status" value="1"/>
</dbReference>
<dbReference type="GO" id="GO:0015344">
    <property type="term" value="F:siderophore uptake transmembrane transporter activity"/>
    <property type="evidence" value="ECO:0007669"/>
    <property type="project" value="TreeGrafter"/>
</dbReference>
<keyword evidence="6 11" id="KW-0798">TonB box</keyword>
<name>A0A5C6RJ18_9BACT</name>
<dbReference type="GO" id="GO:0009279">
    <property type="term" value="C:cell outer membrane"/>
    <property type="evidence" value="ECO:0007669"/>
    <property type="project" value="UniProtKB-SubCell"/>
</dbReference>
<keyword evidence="4 10" id="KW-0812">Transmembrane</keyword>
<dbReference type="Gene3D" id="2.170.130.10">
    <property type="entry name" value="TonB-dependent receptor, plug domain"/>
    <property type="match status" value="1"/>
</dbReference>
<dbReference type="Pfam" id="PF07715">
    <property type="entry name" value="Plug"/>
    <property type="match status" value="1"/>
</dbReference>
<keyword evidence="7 10" id="KW-0472">Membrane</keyword>
<evidence type="ECO:0000256" key="11">
    <source>
        <dbReference type="RuleBase" id="RU003357"/>
    </source>
</evidence>
<evidence type="ECO:0000256" key="1">
    <source>
        <dbReference type="ARBA" id="ARBA00004571"/>
    </source>
</evidence>
<evidence type="ECO:0000256" key="2">
    <source>
        <dbReference type="ARBA" id="ARBA00022448"/>
    </source>
</evidence>
<protein>
    <submittedName>
        <fullName evidence="15">TonB-dependent receptor</fullName>
    </submittedName>
</protein>
<comment type="subcellular location">
    <subcellularLocation>
        <location evidence="1 10">Cell outer membrane</location>
        <topology evidence="1 10">Multi-pass membrane protein</topology>
    </subcellularLocation>
</comment>
<dbReference type="InterPro" id="IPR000531">
    <property type="entry name" value="Beta-barrel_TonB"/>
</dbReference>
<feature type="chain" id="PRO_5022699600" evidence="12">
    <location>
        <begin position="22"/>
        <end position="799"/>
    </location>
</feature>
<feature type="signal peptide" evidence="12">
    <location>
        <begin position="1"/>
        <end position="21"/>
    </location>
</feature>
<dbReference type="InterPro" id="IPR037066">
    <property type="entry name" value="Plug_dom_sf"/>
</dbReference>
<evidence type="ECO:0000313" key="16">
    <source>
        <dbReference type="Proteomes" id="UP000321580"/>
    </source>
</evidence>
<dbReference type="GO" id="GO:0044718">
    <property type="term" value="P:siderophore transmembrane transport"/>
    <property type="evidence" value="ECO:0007669"/>
    <property type="project" value="TreeGrafter"/>
</dbReference>
<evidence type="ECO:0000256" key="12">
    <source>
        <dbReference type="SAM" id="SignalP"/>
    </source>
</evidence>
<dbReference type="PANTHER" id="PTHR30069:SF29">
    <property type="entry name" value="HEMOGLOBIN AND HEMOGLOBIN-HAPTOGLOBIN-BINDING PROTEIN 1-RELATED"/>
    <property type="match status" value="1"/>
</dbReference>
<evidence type="ECO:0000256" key="10">
    <source>
        <dbReference type="PROSITE-ProRule" id="PRU01360"/>
    </source>
</evidence>
<gene>
    <name evidence="15" type="ORF">FRY97_15205</name>
</gene>
<dbReference type="InterPro" id="IPR010917">
    <property type="entry name" value="TonB_rcpt_CS"/>
</dbReference>
<dbReference type="PANTHER" id="PTHR30069">
    <property type="entry name" value="TONB-DEPENDENT OUTER MEMBRANE RECEPTOR"/>
    <property type="match status" value="1"/>
</dbReference>
<organism evidence="15 16">
    <name type="scientific">Phaeodactylibacter luteus</name>
    <dbReference type="NCBI Taxonomy" id="1564516"/>
    <lineage>
        <taxon>Bacteria</taxon>
        <taxon>Pseudomonadati</taxon>
        <taxon>Bacteroidota</taxon>
        <taxon>Saprospiria</taxon>
        <taxon>Saprospirales</taxon>
        <taxon>Haliscomenobacteraceae</taxon>
        <taxon>Phaeodactylibacter</taxon>
    </lineage>
</organism>
<dbReference type="AlphaFoldDB" id="A0A5C6RJ18"/>
<evidence type="ECO:0000256" key="5">
    <source>
        <dbReference type="ARBA" id="ARBA00022729"/>
    </source>
</evidence>
<evidence type="ECO:0000256" key="9">
    <source>
        <dbReference type="ARBA" id="ARBA00023237"/>
    </source>
</evidence>
<reference evidence="15 16" key="1">
    <citation type="submission" date="2019-08" db="EMBL/GenBank/DDBJ databases">
        <title>Genome of Phaeodactylibacter luteus.</title>
        <authorList>
            <person name="Bowman J.P."/>
        </authorList>
    </citation>
    <scope>NUCLEOTIDE SEQUENCE [LARGE SCALE GENOMIC DNA]</scope>
    <source>
        <strain evidence="15 16">KCTC 42180</strain>
    </source>
</reference>
<sequence>MKLISIALIGACLVCPICAHAQLAKVINTDDGAVIPGATLSGGGHMAIADADGLADVSALKGQLKLEASALGYKSRALSWAELLSDSFLVELEPAHIIMDEVVVSASRLPEWSGQVPGRIRTLQREDIAALQPQTMADLLGFSGEVFIQKSQQGGGSPMIRGYAANRLLYAVDGVRMNTAIFRGGNLQNVISLDAFATEQAEVLFGPGSVMYGSDAVGGVMSFETLSPVYGRGSNSEVRGGATLRGATANAERTGHFHASIGWEKWAVLTSFTYNSFGHLRQGRHGPEDYLKPYFVQRRDTIDEVAFQEDPLEQRPTAYDQFNLMQKVHFRANEDIELRYAFHYSATSPYGRYDRHNRMRQGAPRYAQWDYGPQEWMMNHLSASFRNGPLYDRARISLAHQQFGESRIDRGFNSPVQRERVERVAALSANADFEKSWPDGHLTRYGLEWVRNDVVSTGTDADLFTGAIAPAAPRYPQASWQSMAVYLAHRVELASAVTLQGGLRYNHYVLSAEFDPGFYDLPFRSADLSNGALTGSAGLVWRPTERWALRTNLGTAFRSPNVDDIGKVFDSEPGAVTVPNPGLKAEYAWSADVGAAHSWEWLEVEVTGYYSYLDRALVRRNFSLNGQDSLLYDGVLSQVQAIQNAAAGRVVGLQGRVEAHSRSGFRAALHLNWQKGEEELDNGEVSPSRHAAPAFGQAQVGYAGEGFEISLWAQAQAEREAEGLAVEERGKTEIYALDAEGRAYAPAWYTLNVRARVFLSASWQLSAGLENLTDQRYRPYSSGVSGPGRNFFFSLTARF</sequence>
<dbReference type="InterPro" id="IPR012910">
    <property type="entry name" value="Plug_dom"/>
</dbReference>
<keyword evidence="3 10" id="KW-1134">Transmembrane beta strand</keyword>
<evidence type="ECO:0000259" key="13">
    <source>
        <dbReference type="Pfam" id="PF00593"/>
    </source>
</evidence>
<keyword evidence="2 10" id="KW-0813">Transport</keyword>
<dbReference type="EMBL" id="VOOR01000034">
    <property type="protein sequence ID" value="TXB62197.1"/>
    <property type="molecule type" value="Genomic_DNA"/>
</dbReference>
<dbReference type="InterPro" id="IPR039426">
    <property type="entry name" value="TonB-dep_rcpt-like"/>
</dbReference>
<dbReference type="PROSITE" id="PS01156">
    <property type="entry name" value="TONB_DEPENDENT_REC_2"/>
    <property type="match status" value="1"/>
</dbReference>
<evidence type="ECO:0000256" key="3">
    <source>
        <dbReference type="ARBA" id="ARBA00022452"/>
    </source>
</evidence>
<proteinExistence type="inferred from homology"/>
<evidence type="ECO:0000259" key="14">
    <source>
        <dbReference type="Pfam" id="PF07715"/>
    </source>
</evidence>
<keyword evidence="5 12" id="KW-0732">Signal</keyword>
<evidence type="ECO:0000256" key="6">
    <source>
        <dbReference type="ARBA" id="ARBA00023077"/>
    </source>
</evidence>
<feature type="domain" description="TonB-dependent receptor-like beta-barrel" evidence="13">
    <location>
        <begin position="332"/>
        <end position="772"/>
    </location>
</feature>
<keyword evidence="8 15" id="KW-0675">Receptor</keyword>
<dbReference type="Pfam" id="PF00593">
    <property type="entry name" value="TonB_dep_Rec_b-barrel"/>
    <property type="match status" value="1"/>
</dbReference>
<dbReference type="PROSITE" id="PS52016">
    <property type="entry name" value="TONB_DEPENDENT_REC_3"/>
    <property type="match status" value="1"/>
</dbReference>
<dbReference type="OrthoDB" id="9764669at2"/>
<accession>A0A5C6RJ18</accession>
<keyword evidence="9 10" id="KW-0998">Cell outer membrane</keyword>
<evidence type="ECO:0000313" key="15">
    <source>
        <dbReference type="EMBL" id="TXB62197.1"/>
    </source>
</evidence>
<evidence type="ECO:0000256" key="8">
    <source>
        <dbReference type="ARBA" id="ARBA00023170"/>
    </source>
</evidence>
<comment type="caution">
    <text evidence="15">The sequence shown here is derived from an EMBL/GenBank/DDBJ whole genome shotgun (WGS) entry which is preliminary data.</text>
</comment>
<keyword evidence="16" id="KW-1185">Reference proteome</keyword>
<evidence type="ECO:0000256" key="4">
    <source>
        <dbReference type="ARBA" id="ARBA00022692"/>
    </source>
</evidence>
<dbReference type="Proteomes" id="UP000321580">
    <property type="component" value="Unassembled WGS sequence"/>
</dbReference>
<feature type="domain" description="TonB-dependent receptor plug" evidence="14">
    <location>
        <begin position="115"/>
        <end position="220"/>
    </location>
</feature>
<comment type="similarity">
    <text evidence="10 11">Belongs to the TonB-dependent receptor family.</text>
</comment>
<dbReference type="SUPFAM" id="SSF56935">
    <property type="entry name" value="Porins"/>
    <property type="match status" value="1"/>
</dbReference>
<evidence type="ECO:0000256" key="7">
    <source>
        <dbReference type="ARBA" id="ARBA00023136"/>
    </source>
</evidence>